<reference evidence="1" key="1">
    <citation type="submission" date="2023-03" db="EMBL/GenBank/DDBJ databases">
        <title>Massive genome expansion in bonnet fungi (Mycena s.s.) driven by repeated elements and novel gene families across ecological guilds.</title>
        <authorList>
            <consortium name="Lawrence Berkeley National Laboratory"/>
            <person name="Harder C.B."/>
            <person name="Miyauchi S."/>
            <person name="Viragh M."/>
            <person name="Kuo A."/>
            <person name="Thoen E."/>
            <person name="Andreopoulos B."/>
            <person name="Lu D."/>
            <person name="Skrede I."/>
            <person name="Drula E."/>
            <person name="Henrissat B."/>
            <person name="Morin E."/>
            <person name="Kohler A."/>
            <person name="Barry K."/>
            <person name="LaButti K."/>
            <person name="Morin E."/>
            <person name="Salamov A."/>
            <person name="Lipzen A."/>
            <person name="Mereny Z."/>
            <person name="Hegedus B."/>
            <person name="Baldrian P."/>
            <person name="Stursova M."/>
            <person name="Weitz H."/>
            <person name="Taylor A."/>
            <person name="Grigoriev I.V."/>
            <person name="Nagy L.G."/>
            <person name="Martin F."/>
            <person name="Kauserud H."/>
        </authorList>
    </citation>
    <scope>NUCLEOTIDE SEQUENCE</scope>
    <source>
        <strain evidence="1">CBHHK188m</strain>
    </source>
</reference>
<dbReference type="Proteomes" id="UP001215280">
    <property type="component" value="Unassembled WGS sequence"/>
</dbReference>
<evidence type="ECO:0000313" key="2">
    <source>
        <dbReference type="Proteomes" id="UP001215280"/>
    </source>
</evidence>
<dbReference type="AlphaFoldDB" id="A0AAD7MJ44"/>
<dbReference type="EMBL" id="JARJLG010000302">
    <property type="protein sequence ID" value="KAJ7718679.1"/>
    <property type="molecule type" value="Genomic_DNA"/>
</dbReference>
<gene>
    <name evidence="1" type="ORF">DFH07DRAFT_784856</name>
</gene>
<accession>A0AAD7MJ44</accession>
<comment type="caution">
    <text evidence="1">The sequence shown here is derived from an EMBL/GenBank/DDBJ whole genome shotgun (WGS) entry which is preliminary data.</text>
</comment>
<name>A0AAD7MJ44_9AGAR</name>
<protein>
    <submittedName>
        <fullName evidence="1">Uncharacterized protein</fullName>
    </submittedName>
</protein>
<keyword evidence="2" id="KW-1185">Reference proteome</keyword>
<proteinExistence type="predicted"/>
<sequence>MDVPGNWTPKRKVHGDASENLLVDDRGGMADSRRLSLPRMVVTKPWQEAPREPGKFIPLPVSEADGNELTAAEIVSHEFSATPLILISAVIDKLVILRNAPAPPAQNHYGKLGKTAKAAAQQPTKSVVIPVPINATIPPILVTPVLAPVQTVTTTSEETVSSPTEDAAAMLGTVNINGEDKCSEDTPDITDGYTTAEPTIAASIGEYKSS</sequence>
<evidence type="ECO:0000313" key="1">
    <source>
        <dbReference type="EMBL" id="KAJ7718679.1"/>
    </source>
</evidence>
<organism evidence="1 2">
    <name type="scientific">Mycena maculata</name>
    <dbReference type="NCBI Taxonomy" id="230809"/>
    <lineage>
        <taxon>Eukaryota</taxon>
        <taxon>Fungi</taxon>
        <taxon>Dikarya</taxon>
        <taxon>Basidiomycota</taxon>
        <taxon>Agaricomycotina</taxon>
        <taxon>Agaricomycetes</taxon>
        <taxon>Agaricomycetidae</taxon>
        <taxon>Agaricales</taxon>
        <taxon>Marasmiineae</taxon>
        <taxon>Mycenaceae</taxon>
        <taxon>Mycena</taxon>
    </lineage>
</organism>